<evidence type="ECO:0000256" key="8">
    <source>
        <dbReference type="ARBA" id="ARBA00023157"/>
    </source>
</evidence>
<keyword evidence="14" id="KW-1185">Reference proteome</keyword>
<dbReference type="Gene3D" id="2.60.40.10">
    <property type="entry name" value="Immunoglobulins"/>
    <property type="match status" value="1"/>
</dbReference>
<keyword evidence="2 11" id="KW-0812">Transmembrane</keyword>
<organism evidence="13 14">
    <name type="scientific">Tupaia chinensis</name>
    <name type="common">Chinese tree shrew</name>
    <name type="synonym">Tupaia belangeri chinensis</name>
    <dbReference type="NCBI Taxonomy" id="246437"/>
    <lineage>
        <taxon>Eukaryota</taxon>
        <taxon>Metazoa</taxon>
        <taxon>Chordata</taxon>
        <taxon>Craniata</taxon>
        <taxon>Vertebrata</taxon>
        <taxon>Euteleostomi</taxon>
        <taxon>Mammalia</taxon>
        <taxon>Eutheria</taxon>
        <taxon>Euarchontoglires</taxon>
        <taxon>Scandentia</taxon>
        <taxon>Tupaiidae</taxon>
        <taxon>Tupaia</taxon>
    </lineage>
</organism>
<keyword evidence="8" id="KW-1015">Disulfide bond</keyword>
<dbReference type="PANTHER" id="PTHR11292:SF7">
    <property type="entry name" value="T-CELL SURFACE GLYCOPROTEIN CD8 BETA CHAIN-RELATED"/>
    <property type="match status" value="1"/>
</dbReference>
<dbReference type="InParanoid" id="L8Y309"/>
<dbReference type="STRING" id="246437.L8Y309"/>
<keyword evidence="3" id="KW-0732">Signal</keyword>
<evidence type="ECO:0000256" key="2">
    <source>
        <dbReference type="ARBA" id="ARBA00022692"/>
    </source>
</evidence>
<dbReference type="SMART" id="SM00409">
    <property type="entry name" value="IG"/>
    <property type="match status" value="1"/>
</dbReference>
<dbReference type="InterPro" id="IPR036179">
    <property type="entry name" value="Ig-like_dom_sf"/>
</dbReference>
<dbReference type="Pfam" id="PF07686">
    <property type="entry name" value="V-set"/>
    <property type="match status" value="1"/>
</dbReference>
<gene>
    <name evidence="13" type="ORF">TREES_T100021229</name>
</gene>
<accession>L8Y309</accession>
<evidence type="ECO:0000313" key="13">
    <source>
        <dbReference type="EMBL" id="ELV10793.1"/>
    </source>
</evidence>
<dbReference type="GO" id="GO:0042288">
    <property type="term" value="F:MHC class I protein binding"/>
    <property type="evidence" value="ECO:0007669"/>
    <property type="project" value="InterPro"/>
</dbReference>
<sequence length="222" mass="24899">MVQTNETAILYCEARTFPANTRIYWLRQRRAPSKDSHYEFLAFWDPGKGTVYDEELKRKLIVSRDLTRTLLNLIRVEPADSGFYVCATIGSTLLSFGKGTQLDVVDVLPTTAQPTTKSTPKKRVCRISNPVTRKGMPCGPLTLGLLVAGMLVLLVSLGVALHLYRLRRRARLRFMKQAPPQPTHVNEPVLWGSLGHTESKHSVTPPVLALQAHVRRTQCVRA</sequence>
<dbReference type="EMBL" id="KB366546">
    <property type="protein sequence ID" value="ELV10793.1"/>
    <property type="molecule type" value="Genomic_DNA"/>
</dbReference>
<comment type="subcellular location">
    <subcellularLocation>
        <location evidence="1">Membrane</location>
        <topology evidence="1">Single-pass type I membrane protein</topology>
    </subcellularLocation>
</comment>
<keyword evidence="7 11" id="KW-0472">Membrane</keyword>
<evidence type="ECO:0000256" key="4">
    <source>
        <dbReference type="ARBA" id="ARBA00022859"/>
    </source>
</evidence>
<keyword evidence="5 11" id="KW-1133">Transmembrane helix</keyword>
<dbReference type="AlphaFoldDB" id="L8Y309"/>
<dbReference type="FunCoup" id="L8Y309">
    <property type="interactions" value="316"/>
</dbReference>
<evidence type="ECO:0000256" key="7">
    <source>
        <dbReference type="ARBA" id="ARBA00023136"/>
    </source>
</evidence>
<proteinExistence type="predicted"/>
<keyword evidence="6" id="KW-1064">Adaptive immunity</keyword>
<evidence type="ECO:0000256" key="1">
    <source>
        <dbReference type="ARBA" id="ARBA00004479"/>
    </source>
</evidence>
<feature type="transmembrane region" description="Helical" evidence="11">
    <location>
        <begin position="141"/>
        <end position="164"/>
    </location>
</feature>
<evidence type="ECO:0000313" key="14">
    <source>
        <dbReference type="Proteomes" id="UP000011518"/>
    </source>
</evidence>
<dbReference type="SUPFAM" id="SSF48726">
    <property type="entry name" value="Immunoglobulin"/>
    <property type="match status" value="1"/>
</dbReference>
<keyword evidence="4" id="KW-0391">Immunity</keyword>
<dbReference type="GO" id="GO:0002250">
    <property type="term" value="P:adaptive immune response"/>
    <property type="evidence" value="ECO:0007669"/>
    <property type="project" value="UniProtKB-KW"/>
</dbReference>
<evidence type="ECO:0000256" key="9">
    <source>
        <dbReference type="ARBA" id="ARBA00023180"/>
    </source>
</evidence>
<feature type="domain" description="Ig-like" evidence="12">
    <location>
        <begin position="1"/>
        <end position="86"/>
    </location>
</feature>
<dbReference type="eggNOG" id="ENOG502SANQ">
    <property type="taxonomic scope" value="Eukaryota"/>
</dbReference>
<dbReference type="GO" id="GO:0050776">
    <property type="term" value="P:regulation of immune response"/>
    <property type="evidence" value="ECO:0007669"/>
    <property type="project" value="InterPro"/>
</dbReference>
<dbReference type="PANTHER" id="PTHR11292">
    <property type="entry name" value="T-CELL SURFACE GLYCOPROTEIN CD8 BETA CHAIN"/>
    <property type="match status" value="1"/>
</dbReference>
<dbReference type="GO" id="GO:0009986">
    <property type="term" value="C:cell surface"/>
    <property type="evidence" value="ECO:0007669"/>
    <property type="project" value="TreeGrafter"/>
</dbReference>
<dbReference type="GO" id="GO:0015026">
    <property type="term" value="F:coreceptor activity"/>
    <property type="evidence" value="ECO:0007669"/>
    <property type="project" value="InterPro"/>
</dbReference>
<dbReference type="InterPro" id="IPR003599">
    <property type="entry name" value="Ig_sub"/>
</dbReference>
<reference evidence="14" key="2">
    <citation type="journal article" date="2013" name="Nat. Commun.">
        <title>Genome of the Chinese tree shrew.</title>
        <authorList>
            <person name="Fan Y."/>
            <person name="Huang Z.Y."/>
            <person name="Cao C.C."/>
            <person name="Chen C.S."/>
            <person name="Chen Y.X."/>
            <person name="Fan D.D."/>
            <person name="He J."/>
            <person name="Hou H.L."/>
            <person name="Hu L."/>
            <person name="Hu X.T."/>
            <person name="Jiang X.T."/>
            <person name="Lai R."/>
            <person name="Lang Y.S."/>
            <person name="Liang B."/>
            <person name="Liao S.G."/>
            <person name="Mu D."/>
            <person name="Ma Y.Y."/>
            <person name="Niu Y.Y."/>
            <person name="Sun X.Q."/>
            <person name="Xia J.Q."/>
            <person name="Xiao J."/>
            <person name="Xiong Z.Q."/>
            <person name="Xu L."/>
            <person name="Yang L."/>
            <person name="Zhang Y."/>
            <person name="Zhao W."/>
            <person name="Zhao X.D."/>
            <person name="Zheng Y.T."/>
            <person name="Zhou J.M."/>
            <person name="Zhu Y.B."/>
            <person name="Zhang G.J."/>
            <person name="Wang J."/>
            <person name="Yao Y.G."/>
        </authorList>
    </citation>
    <scope>NUCLEOTIDE SEQUENCE [LARGE SCALE GENOMIC DNA]</scope>
</reference>
<evidence type="ECO:0000256" key="6">
    <source>
        <dbReference type="ARBA" id="ARBA00023130"/>
    </source>
</evidence>
<evidence type="ECO:0000256" key="5">
    <source>
        <dbReference type="ARBA" id="ARBA00022989"/>
    </source>
</evidence>
<evidence type="ECO:0000256" key="3">
    <source>
        <dbReference type="ARBA" id="ARBA00022729"/>
    </source>
</evidence>
<evidence type="ECO:0000256" key="10">
    <source>
        <dbReference type="ARBA" id="ARBA00023319"/>
    </source>
</evidence>
<keyword evidence="10" id="KW-0393">Immunoglobulin domain</keyword>
<reference evidence="14" key="1">
    <citation type="submission" date="2012-07" db="EMBL/GenBank/DDBJ databases">
        <title>Genome of the Chinese tree shrew, a rising model animal genetically related to primates.</title>
        <authorList>
            <person name="Zhang G."/>
            <person name="Fan Y."/>
            <person name="Yao Y."/>
            <person name="Huang Z."/>
        </authorList>
    </citation>
    <scope>NUCLEOTIDE SEQUENCE [LARGE SCALE GENOMIC DNA]</scope>
</reference>
<dbReference type="InterPro" id="IPR042414">
    <property type="entry name" value="CD8B"/>
</dbReference>
<evidence type="ECO:0000256" key="11">
    <source>
        <dbReference type="SAM" id="Phobius"/>
    </source>
</evidence>
<dbReference type="PROSITE" id="PS50835">
    <property type="entry name" value="IG_LIKE"/>
    <property type="match status" value="1"/>
</dbReference>
<dbReference type="InterPro" id="IPR013106">
    <property type="entry name" value="Ig_V-set"/>
</dbReference>
<protein>
    <submittedName>
        <fullName evidence="13">T-cell surface glycoprotein CD8 beta chain</fullName>
    </submittedName>
</protein>
<dbReference type="SMART" id="SM00406">
    <property type="entry name" value="IGv"/>
    <property type="match status" value="1"/>
</dbReference>
<name>L8Y309_TUPCH</name>
<evidence type="ECO:0000259" key="12">
    <source>
        <dbReference type="PROSITE" id="PS50835"/>
    </source>
</evidence>
<dbReference type="InterPro" id="IPR013783">
    <property type="entry name" value="Ig-like_fold"/>
</dbReference>
<dbReference type="GO" id="GO:0016020">
    <property type="term" value="C:membrane"/>
    <property type="evidence" value="ECO:0007669"/>
    <property type="project" value="UniProtKB-SubCell"/>
</dbReference>
<keyword evidence="9" id="KW-0325">Glycoprotein</keyword>
<dbReference type="Proteomes" id="UP000011518">
    <property type="component" value="Unassembled WGS sequence"/>
</dbReference>
<dbReference type="InterPro" id="IPR007110">
    <property type="entry name" value="Ig-like_dom"/>
</dbReference>